<feature type="transmembrane region" description="Helical" evidence="6">
    <location>
        <begin position="86"/>
        <end position="107"/>
    </location>
</feature>
<dbReference type="InterPro" id="IPR041711">
    <property type="entry name" value="Met-tRNA-FMT_N"/>
</dbReference>
<name>A0A1W6N533_9PROT</name>
<dbReference type="SUPFAM" id="SSF53328">
    <property type="entry name" value="Formyltransferase"/>
    <property type="match status" value="1"/>
</dbReference>
<dbReference type="InterPro" id="IPR044135">
    <property type="entry name" value="Met-tRNA-FMT_C"/>
</dbReference>
<dbReference type="CDD" id="cd08704">
    <property type="entry name" value="Met_tRNA_FMT_C"/>
    <property type="match status" value="1"/>
</dbReference>
<keyword evidence="3 5" id="KW-0808">Transferase</keyword>
<feature type="binding site" evidence="5">
    <location>
        <begin position="114"/>
        <end position="117"/>
    </location>
    <ligand>
        <name>(6S)-5,6,7,8-tetrahydrofolate</name>
        <dbReference type="ChEBI" id="CHEBI:57453"/>
    </ligand>
</feature>
<dbReference type="InterPro" id="IPR036477">
    <property type="entry name" value="Formyl_transf_N_sf"/>
</dbReference>
<dbReference type="FunFam" id="3.40.50.12230:FF:000001">
    <property type="entry name" value="Methionyl-tRNA formyltransferase"/>
    <property type="match status" value="1"/>
</dbReference>
<feature type="domain" description="Formyl transferase C-terminal" evidence="8">
    <location>
        <begin position="208"/>
        <end position="302"/>
    </location>
</feature>
<dbReference type="Pfam" id="PF00551">
    <property type="entry name" value="Formyl_trans_N"/>
    <property type="match status" value="1"/>
</dbReference>
<comment type="catalytic activity">
    <reaction evidence="5">
        <text>L-methionyl-tRNA(fMet) + (6R)-10-formyltetrahydrofolate = N-formyl-L-methionyl-tRNA(fMet) + (6S)-5,6,7,8-tetrahydrofolate + H(+)</text>
        <dbReference type="Rhea" id="RHEA:24380"/>
        <dbReference type="Rhea" id="RHEA-COMP:9952"/>
        <dbReference type="Rhea" id="RHEA-COMP:9953"/>
        <dbReference type="ChEBI" id="CHEBI:15378"/>
        <dbReference type="ChEBI" id="CHEBI:57453"/>
        <dbReference type="ChEBI" id="CHEBI:78530"/>
        <dbReference type="ChEBI" id="CHEBI:78844"/>
        <dbReference type="ChEBI" id="CHEBI:195366"/>
        <dbReference type="EC" id="2.1.2.9"/>
    </reaction>
</comment>
<evidence type="ECO:0000256" key="4">
    <source>
        <dbReference type="ARBA" id="ARBA00022917"/>
    </source>
</evidence>
<dbReference type="PROSITE" id="PS00373">
    <property type="entry name" value="GART"/>
    <property type="match status" value="1"/>
</dbReference>
<keyword evidence="6" id="KW-0472">Membrane</keyword>
<dbReference type="InterPro" id="IPR005794">
    <property type="entry name" value="Fmt"/>
</dbReference>
<keyword evidence="10" id="KW-1185">Reference proteome</keyword>
<keyword evidence="6" id="KW-1133">Transmembrane helix</keyword>
<feature type="domain" description="Formyl transferase N-terminal" evidence="7">
    <location>
        <begin position="7"/>
        <end position="185"/>
    </location>
</feature>
<evidence type="ECO:0000259" key="8">
    <source>
        <dbReference type="Pfam" id="PF02911"/>
    </source>
</evidence>
<protein>
    <recommendedName>
        <fullName evidence="2 5">Methionyl-tRNA formyltransferase</fullName>
        <ecNumber evidence="2 5">2.1.2.9</ecNumber>
    </recommendedName>
</protein>
<dbReference type="AlphaFoldDB" id="A0A1W6N533"/>
<dbReference type="InterPro" id="IPR005793">
    <property type="entry name" value="Formyl_trans_C"/>
</dbReference>
<dbReference type="Gene3D" id="3.40.50.12230">
    <property type="match status" value="1"/>
</dbReference>
<keyword evidence="4 5" id="KW-0648">Protein biosynthesis</keyword>
<dbReference type="Proteomes" id="UP000237351">
    <property type="component" value="Chromosome"/>
</dbReference>
<dbReference type="GO" id="GO:0005829">
    <property type="term" value="C:cytosol"/>
    <property type="evidence" value="ECO:0007669"/>
    <property type="project" value="TreeGrafter"/>
</dbReference>
<comment type="function">
    <text evidence="5">Attaches a formyl group to the free amino group of methionyl-tRNA(fMet). The formyl group appears to play a dual role in the initiator identity of N-formylmethionyl-tRNA by promoting its recognition by IF2 and preventing the misappropriation of this tRNA by the elongation apparatus.</text>
</comment>
<evidence type="ECO:0000256" key="1">
    <source>
        <dbReference type="ARBA" id="ARBA00010699"/>
    </source>
</evidence>
<dbReference type="Pfam" id="PF02911">
    <property type="entry name" value="Formyl_trans_C"/>
    <property type="match status" value="1"/>
</dbReference>
<dbReference type="InterPro" id="IPR001555">
    <property type="entry name" value="GART_AS"/>
</dbReference>
<evidence type="ECO:0000256" key="5">
    <source>
        <dbReference type="HAMAP-Rule" id="MF_00182"/>
    </source>
</evidence>
<dbReference type="CDD" id="cd08646">
    <property type="entry name" value="FMT_core_Met-tRNA-FMT_N"/>
    <property type="match status" value="1"/>
</dbReference>
<dbReference type="PANTHER" id="PTHR11138:SF5">
    <property type="entry name" value="METHIONYL-TRNA FORMYLTRANSFERASE, MITOCHONDRIAL"/>
    <property type="match status" value="1"/>
</dbReference>
<dbReference type="HAMAP" id="MF_00182">
    <property type="entry name" value="Formyl_trans"/>
    <property type="match status" value="1"/>
</dbReference>
<evidence type="ECO:0000259" key="7">
    <source>
        <dbReference type="Pfam" id="PF00551"/>
    </source>
</evidence>
<dbReference type="InterPro" id="IPR011034">
    <property type="entry name" value="Formyl_transferase-like_C_sf"/>
</dbReference>
<dbReference type="PANTHER" id="PTHR11138">
    <property type="entry name" value="METHIONYL-TRNA FORMYLTRANSFERASE"/>
    <property type="match status" value="1"/>
</dbReference>
<gene>
    <name evidence="5" type="primary">fmt</name>
    <name evidence="9" type="ORF">GQ61_06475</name>
</gene>
<dbReference type="EC" id="2.1.2.9" evidence="2 5"/>
<evidence type="ECO:0000313" key="10">
    <source>
        <dbReference type="Proteomes" id="UP000237351"/>
    </source>
</evidence>
<reference evidence="9 10" key="1">
    <citation type="submission" date="2014-06" db="EMBL/GenBank/DDBJ databases">
        <title>The genome of the endonuclear symbiont Nucleicultrix amoebiphila.</title>
        <authorList>
            <person name="Schulz F."/>
            <person name="Horn M."/>
        </authorList>
    </citation>
    <scope>NUCLEOTIDE SEQUENCE [LARGE SCALE GENOMIC DNA]</scope>
    <source>
        <strain evidence="9 10">FS5</strain>
    </source>
</reference>
<dbReference type="STRING" id="1414854.GQ61_06475"/>
<organism evidence="9 10">
    <name type="scientific">Candidatus Nucleicultrix amoebiphila FS5</name>
    <dbReference type="NCBI Taxonomy" id="1414854"/>
    <lineage>
        <taxon>Bacteria</taxon>
        <taxon>Pseudomonadati</taxon>
        <taxon>Pseudomonadota</taxon>
        <taxon>Alphaproteobacteria</taxon>
        <taxon>Holosporales</taxon>
        <taxon>Candidatus Nucleicultricaceae</taxon>
        <taxon>Candidatus Nucleicultrix</taxon>
    </lineage>
</organism>
<comment type="similarity">
    <text evidence="1 5">Belongs to the Fmt family.</text>
</comment>
<dbReference type="NCBIfam" id="TIGR00460">
    <property type="entry name" value="fmt"/>
    <property type="match status" value="1"/>
</dbReference>
<dbReference type="KEGG" id="naf:GQ61_06475"/>
<sequence>MNKGARLIFMGTPPLAATVLKRLIPSSLVNLIAVYSQPPRPANRGYHLTKSPVHELAEDAGLPVFTPLDFKDPEAIKQFQELKPDIVVVVAYGLILPPIILSVPLLGCFNIHTSLLPKWRGAAPIQWAILAGDHESGVTLMKMDEGLDTGPMVHVKKTSLEPTITSQQLHDRLAILGADTLMEALPKILSREAPLISQPLEGATYAHKIKKEDGHLSWQLSSKELDRRIRALNPWPGTWVDFQDQALKILEAEPVKNTTQARPGTLIDEHLTIACGEGALRLIRVQRPGKKPVSAQEFLNGFPLKVGEILK</sequence>
<keyword evidence="6" id="KW-0812">Transmembrane</keyword>
<evidence type="ECO:0000256" key="2">
    <source>
        <dbReference type="ARBA" id="ARBA00012261"/>
    </source>
</evidence>
<dbReference type="RefSeq" id="WP_085784503.1">
    <property type="nucleotide sequence ID" value="NZ_CP008743.1"/>
</dbReference>
<evidence type="ECO:0000256" key="3">
    <source>
        <dbReference type="ARBA" id="ARBA00022679"/>
    </source>
</evidence>
<dbReference type="SUPFAM" id="SSF50486">
    <property type="entry name" value="FMT C-terminal domain-like"/>
    <property type="match status" value="1"/>
</dbReference>
<evidence type="ECO:0000313" key="9">
    <source>
        <dbReference type="EMBL" id="ARN84990.1"/>
    </source>
</evidence>
<dbReference type="OrthoDB" id="9802815at2"/>
<dbReference type="InterPro" id="IPR002376">
    <property type="entry name" value="Formyl_transf_N"/>
</dbReference>
<dbReference type="EMBL" id="CP008743">
    <property type="protein sequence ID" value="ARN84990.1"/>
    <property type="molecule type" value="Genomic_DNA"/>
</dbReference>
<dbReference type="GO" id="GO:0004479">
    <property type="term" value="F:methionyl-tRNA formyltransferase activity"/>
    <property type="evidence" value="ECO:0007669"/>
    <property type="project" value="UniProtKB-UniRule"/>
</dbReference>
<proteinExistence type="inferred from homology"/>
<evidence type="ECO:0000256" key="6">
    <source>
        <dbReference type="SAM" id="Phobius"/>
    </source>
</evidence>
<accession>A0A1W6N533</accession>